<evidence type="ECO:0000313" key="6">
    <source>
        <dbReference type="EMBL" id="CAH0990589.1"/>
    </source>
</evidence>
<evidence type="ECO:0000313" key="7">
    <source>
        <dbReference type="Proteomes" id="UP000838100"/>
    </source>
</evidence>
<evidence type="ECO:0000256" key="4">
    <source>
        <dbReference type="ARBA" id="ARBA00023163"/>
    </source>
</evidence>
<evidence type="ECO:0000256" key="1">
    <source>
        <dbReference type="ARBA" id="ARBA00009437"/>
    </source>
</evidence>
<protein>
    <submittedName>
        <fullName evidence="6">HTH-type transcriptional regulator HdfR</fullName>
    </submittedName>
</protein>
<dbReference type="InterPro" id="IPR036390">
    <property type="entry name" value="WH_DNA-bd_sf"/>
</dbReference>
<comment type="similarity">
    <text evidence="1">Belongs to the LysR transcriptional regulatory family.</text>
</comment>
<keyword evidence="7" id="KW-1185">Reference proteome</keyword>
<dbReference type="InterPro" id="IPR000847">
    <property type="entry name" value="LysR_HTH_N"/>
</dbReference>
<dbReference type="InterPro" id="IPR036388">
    <property type="entry name" value="WH-like_DNA-bd_sf"/>
</dbReference>
<evidence type="ECO:0000256" key="3">
    <source>
        <dbReference type="ARBA" id="ARBA00023125"/>
    </source>
</evidence>
<dbReference type="PRINTS" id="PR00039">
    <property type="entry name" value="HTHLYSR"/>
</dbReference>
<dbReference type="PANTHER" id="PTHR30126:SF99">
    <property type="entry name" value="TRANSCRIPTIONAL REGULATOR LYSR FAMILY"/>
    <property type="match status" value="1"/>
</dbReference>
<gene>
    <name evidence="6" type="primary">hdfR</name>
    <name evidence="6" type="ORF">SIN8267_00683</name>
</gene>
<dbReference type="Pfam" id="PF03466">
    <property type="entry name" value="LysR_substrate"/>
    <property type="match status" value="1"/>
</dbReference>
<keyword evidence="2" id="KW-0805">Transcription regulation</keyword>
<dbReference type="SUPFAM" id="SSF46785">
    <property type="entry name" value="Winged helix' DNA-binding domain"/>
    <property type="match status" value="1"/>
</dbReference>
<dbReference type="CDD" id="cd05466">
    <property type="entry name" value="PBP2_LTTR_substrate"/>
    <property type="match status" value="1"/>
</dbReference>
<dbReference type="Pfam" id="PF00126">
    <property type="entry name" value="HTH_1"/>
    <property type="match status" value="1"/>
</dbReference>
<proteinExistence type="inferred from homology"/>
<dbReference type="SUPFAM" id="SSF53850">
    <property type="entry name" value="Periplasmic binding protein-like II"/>
    <property type="match status" value="1"/>
</dbReference>
<reference evidence="6" key="1">
    <citation type="submission" date="2021-12" db="EMBL/GenBank/DDBJ databases">
        <authorList>
            <person name="Rodrigo-Torres L."/>
            <person name="Arahal R. D."/>
            <person name="Lucena T."/>
        </authorList>
    </citation>
    <scope>NUCLEOTIDE SEQUENCE</scope>
    <source>
        <strain evidence="6">CECT 8267</strain>
    </source>
</reference>
<feature type="domain" description="HTH lysR-type" evidence="5">
    <location>
        <begin position="2"/>
        <end position="59"/>
    </location>
</feature>
<dbReference type="PROSITE" id="PS50931">
    <property type="entry name" value="HTH_LYSR"/>
    <property type="match status" value="1"/>
</dbReference>
<evidence type="ECO:0000256" key="2">
    <source>
        <dbReference type="ARBA" id="ARBA00023015"/>
    </source>
</evidence>
<dbReference type="EMBL" id="CAKLPX010000001">
    <property type="protein sequence ID" value="CAH0990589.1"/>
    <property type="molecule type" value="Genomic_DNA"/>
</dbReference>
<keyword evidence="4" id="KW-0804">Transcription</keyword>
<dbReference type="Gene3D" id="3.40.190.10">
    <property type="entry name" value="Periplasmic binding protein-like II"/>
    <property type="match status" value="2"/>
</dbReference>
<comment type="caution">
    <text evidence="6">The sequence shown here is derived from an EMBL/GenBank/DDBJ whole genome shotgun (WGS) entry which is preliminary data.</text>
</comment>
<organism evidence="6 7">
    <name type="scientific">Sinobacterium norvegicum</name>
    <dbReference type="NCBI Taxonomy" id="1641715"/>
    <lineage>
        <taxon>Bacteria</taxon>
        <taxon>Pseudomonadati</taxon>
        <taxon>Pseudomonadota</taxon>
        <taxon>Gammaproteobacteria</taxon>
        <taxon>Cellvibrionales</taxon>
        <taxon>Spongiibacteraceae</taxon>
        <taxon>Sinobacterium</taxon>
    </lineage>
</organism>
<dbReference type="Gene3D" id="1.10.10.10">
    <property type="entry name" value="Winged helix-like DNA-binding domain superfamily/Winged helix DNA-binding domain"/>
    <property type="match status" value="1"/>
</dbReference>
<name>A0ABM9ABM1_9GAMM</name>
<keyword evidence="3" id="KW-0238">DNA-binding</keyword>
<accession>A0ABM9ABM1</accession>
<evidence type="ECO:0000259" key="5">
    <source>
        <dbReference type="PROSITE" id="PS50931"/>
    </source>
</evidence>
<dbReference type="Proteomes" id="UP000838100">
    <property type="component" value="Unassembled WGS sequence"/>
</dbReference>
<dbReference type="InterPro" id="IPR005119">
    <property type="entry name" value="LysR_subst-bd"/>
</dbReference>
<dbReference type="RefSeq" id="WP_237443271.1">
    <property type="nucleotide sequence ID" value="NZ_CAKLPX010000001.1"/>
</dbReference>
<sequence length="289" mass="32152">MINPVLLRSFCLLAELGHFTRTAEQLHMTQSGVSQHIRKLEQQLETALLIRQGKSFTLTDAGRQLYERGSEILLALDALEKSVREDAAEAGVVRVLSPGSIGLKLYPQLLALQQRFEKLVIDYSFTSNEGVEAALASFDCDLGLMTRPSLLDEVYCEPIAEEALVLVTPAGFDSVAWSDLVELGFIAHPDASHHASLLLRENFPQFQHCDQFIKRGFSNQIHLILEPVARGLGFTVLPAFAVEDFSDQQRVTVHSLAVPVYETLYLSYNRQTALANRVKTVIHAVHQAL</sequence>
<dbReference type="PANTHER" id="PTHR30126">
    <property type="entry name" value="HTH-TYPE TRANSCRIPTIONAL REGULATOR"/>
    <property type="match status" value="1"/>
</dbReference>